<feature type="compositionally biased region" description="Polar residues" evidence="3">
    <location>
        <begin position="182"/>
        <end position="196"/>
    </location>
</feature>
<sequence length="273" mass="29791">MHTVGGKERAIVEFDYDPKNPDELMLKKGTMITVISKDVGDKGWWKGEKDGKVGVFPDNFVKLLSADQEAKSKGAPPIRPGVGPKAVEAKRSSLKPDERKPPVGAKTAQPGLPKVKSRPAPEPKRKPTPTPDEPSKDVFGDIKPSANKLSHLTKDRPKVDNKRPPSSHGTVNENVTDGPVSNVPTKSPLSKSFGGTSHTGGVGAAGSGQDVNDLKNEMKALRTEMANLRNEMASHKKEVKKEVDNLVQELDEEKKVRMSMQVELDRVKRMLKN</sequence>
<dbReference type="InterPro" id="IPR036028">
    <property type="entry name" value="SH3-like_dom_sf"/>
</dbReference>
<feature type="compositionally biased region" description="Gly residues" evidence="3">
    <location>
        <begin position="197"/>
        <end position="206"/>
    </location>
</feature>
<dbReference type="CDD" id="cd11875">
    <property type="entry name" value="SH3_CD2AP-like_3"/>
    <property type="match status" value="1"/>
</dbReference>
<evidence type="ECO:0000256" key="3">
    <source>
        <dbReference type="SAM" id="MobiDB-lite"/>
    </source>
</evidence>
<feature type="compositionally biased region" description="Basic and acidic residues" evidence="3">
    <location>
        <begin position="87"/>
        <end position="101"/>
    </location>
</feature>
<dbReference type="STRING" id="307972.A0A2G8LG44"/>
<dbReference type="SMART" id="SM00326">
    <property type="entry name" value="SH3"/>
    <property type="match status" value="1"/>
</dbReference>
<feature type="domain" description="SH3" evidence="4">
    <location>
        <begin position="5"/>
        <end position="66"/>
    </location>
</feature>
<dbReference type="GO" id="GO:0016301">
    <property type="term" value="F:kinase activity"/>
    <property type="evidence" value="ECO:0007669"/>
    <property type="project" value="UniProtKB-KW"/>
</dbReference>
<dbReference type="OrthoDB" id="5340910at2759"/>
<dbReference type="PANTHER" id="PTHR14167">
    <property type="entry name" value="SH3 DOMAIN-CONTAINING"/>
    <property type="match status" value="1"/>
</dbReference>
<keyword evidence="1 2" id="KW-0728">SH3 domain</keyword>
<dbReference type="PRINTS" id="PR01887">
    <property type="entry name" value="SPECTRNALPHA"/>
</dbReference>
<dbReference type="Proteomes" id="UP000230750">
    <property type="component" value="Unassembled WGS sequence"/>
</dbReference>
<dbReference type="PANTHER" id="PTHR14167:SF116">
    <property type="entry name" value="CAP, ISOFORM AC"/>
    <property type="match status" value="1"/>
</dbReference>
<reference evidence="5 6" key="1">
    <citation type="journal article" date="2017" name="PLoS Biol.">
        <title>The sea cucumber genome provides insights into morphological evolution and visceral regeneration.</title>
        <authorList>
            <person name="Zhang X."/>
            <person name="Sun L."/>
            <person name="Yuan J."/>
            <person name="Sun Y."/>
            <person name="Gao Y."/>
            <person name="Zhang L."/>
            <person name="Li S."/>
            <person name="Dai H."/>
            <person name="Hamel J.F."/>
            <person name="Liu C."/>
            <person name="Yu Y."/>
            <person name="Liu S."/>
            <person name="Lin W."/>
            <person name="Guo K."/>
            <person name="Jin S."/>
            <person name="Xu P."/>
            <person name="Storey K.B."/>
            <person name="Huan P."/>
            <person name="Zhang T."/>
            <person name="Zhou Y."/>
            <person name="Zhang J."/>
            <person name="Lin C."/>
            <person name="Li X."/>
            <person name="Xing L."/>
            <person name="Huo D."/>
            <person name="Sun M."/>
            <person name="Wang L."/>
            <person name="Mercier A."/>
            <person name="Li F."/>
            <person name="Yang H."/>
            <person name="Xiang J."/>
        </authorList>
    </citation>
    <scope>NUCLEOTIDE SEQUENCE [LARGE SCALE GENOMIC DNA]</scope>
    <source>
        <strain evidence="5">Shaxun</strain>
        <tissue evidence="5">Muscle</tissue>
    </source>
</reference>
<dbReference type="SUPFAM" id="SSF50044">
    <property type="entry name" value="SH3-domain"/>
    <property type="match status" value="1"/>
</dbReference>
<dbReference type="EMBL" id="MRZV01000092">
    <property type="protein sequence ID" value="PIK59140.1"/>
    <property type="molecule type" value="Genomic_DNA"/>
</dbReference>
<keyword evidence="6" id="KW-1185">Reference proteome</keyword>
<dbReference type="Gene3D" id="2.30.30.40">
    <property type="entry name" value="SH3 Domains"/>
    <property type="match status" value="1"/>
</dbReference>
<feature type="compositionally biased region" description="Basic and acidic residues" evidence="3">
    <location>
        <begin position="152"/>
        <end position="163"/>
    </location>
</feature>
<dbReference type="AlphaFoldDB" id="A0A2G8LG44"/>
<evidence type="ECO:0000259" key="4">
    <source>
        <dbReference type="PROSITE" id="PS50002"/>
    </source>
</evidence>
<gene>
    <name evidence="5" type="ORF">BSL78_03945</name>
</gene>
<feature type="region of interest" description="Disordered" evidence="3">
    <location>
        <begin position="67"/>
        <end position="211"/>
    </location>
</feature>
<protein>
    <submittedName>
        <fullName evidence="5">Putative SH3 domain-containing kinase-binding protein 1 isoform X4</fullName>
    </submittedName>
</protein>
<dbReference type="InterPro" id="IPR050384">
    <property type="entry name" value="Endophilin_SH3RF"/>
</dbReference>
<dbReference type="PRINTS" id="PR00452">
    <property type="entry name" value="SH3DOMAIN"/>
</dbReference>
<evidence type="ECO:0000313" key="5">
    <source>
        <dbReference type="EMBL" id="PIK59140.1"/>
    </source>
</evidence>
<evidence type="ECO:0000256" key="1">
    <source>
        <dbReference type="ARBA" id="ARBA00022443"/>
    </source>
</evidence>
<dbReference type="PROSITE" id="PS50002">
    <property type="entry name" value="SH3"/>
    <property type="match status" value="1"/>
</dbReference>
<organism evidence="5 6">
    <name type="scientific">Stichopus japonicus</name>
    <name type="common">Sea cucumber</name>
    <dbReference type="NCBI Taxonomy" id="307972"/>
    <lineage>
        <taxon>Eukaryota</taxon>
        <taxon>Metazoa</taxon>
        <taxon>Echinodermata</taxon>
        <taxon>Eleutherozoa</taxon>
        <taxon>Echinozoa</taxon>
        <taxon>Holothuroidea</taxon>
        <taxon>Aspidochirotacea</taxon>
        <taxon>Aspidochirotida</taxon>
        <taxon>Stichopodidae</taxon>
        <taxon>Apostichopus</taxon>
    </lineage>
</organism>
<proteinExistence type="predicted"/>
<dbReference type="Pfam" id="PF07653">
    <property type="entry name" value="SH3_2"/>
    <property type="match status" value="1"/>
</dbReference>
<keyword evidence="5" id="KW-0808">Transferase</keyword>
<dbReference type="InterPro" id="IPR001452">
    <property type="entry name" value="SH3_domain"/>
</dbReference>
<name>A0A2G8LG44_STIJA</name>
<comment type="caution">
    <text evidence="5">The sequence shown here is derived from an EMBL/GenBank/DDBJ whole genome shotgun (WGS) entry which is preliminary data.</text>
</comment>
<accession>A0A2G8LG44</accession>
<evidence type="ECO:0000256" key="2">
    <source>
        <dbReference type="PROSITE-ProRule" id="PRU00192"/>
    </source>
</evidence>
<keyword evidence="5" id="KW-0418">Kinase</keyword>
<evidence type="ECO:0000313" key="6">
    <source>
        <dbReference type="Proteomes" id="UP000230750"/>
    </source>
</evidence>
<dbReference type="Gene3D" id="1.20.58.130">
    <property type="match status" value="1"/>
</dbReference>